<evidence type="ECO:0000256" key="1">
    <source>
        <dbReference type="ARBA" id="ARBA00023015"/>
    </source>
</evidence>
<keyword evidence="5" id="KW-1185">Reference proteome</keyword>
<dbReference type="InterPro" id="IPR036388">
    <property type="entry name" value="WH-like_DNA-bd_sf"/>
</dbReference>
<organism evidence="4 5">
    <name type="scientific">Nonomuraea phyllanthi</name>
    <dbReference type="NCBI Taxonomy" id="2219224"/>
    <lineage>
        <taxon>Bacteria</taxon>
        <taxon>Bacillati</taxon>
        <taxon>Actinomycetota</taxon>
        <taxon>Actinomycetes</taxon>
        <taxon>Streptosporangiales</taxon>
        <taxon>Streptosporangiaceae</taxon>
        <taxon>Nonomuraea</taxon>
    </lineage>
</organism>
<dbReference type="Proteomes" id="UP000312512">
    <property type="component" value="Unassembled WGS sequence"/>
</dbReference>
<dbReference type="RefSeq" id="WP_139632346.1">
    <property type="nucleotide sequence ID" value="NZ_VDLX02000007.1"/>
</dbReference>
<dbReference type="InterPro" id="IPR036390">
    <property type="entry name" value="WH_DNA-bd_sf"/>
</dbReference>
<dbReference type="GO" id="GO:0003677">
    <property type="term" value="F:DNA binding"/>
    <property type="evidence" value="ECO:0007669"/>
    <property type="project" value="UniProtKB-KW"/>
</dbReference>
<dbReference type="EMBL" id="VDLX02000007">
    <property type="protein sequence ID" value="KAB8193794.1"/>
    <property type="molecule type" value="Genomic_DNA"/>
</dbReference>
<sequence length="197" mass="22678">MEEQYRISDPRVLKAVSHPLRVRLLGLLRIEGPATASELARKVGESSGSTSYHLRELFKFGFIEEDPEQRDGRERRWRARHTYTSWDAAELSATTEGREAVRIMHLRQAEMVGRLLGEFDPAAWSRDWVDAAGMSDHVLRLPPAALREFYRRAEEMLRDLAAEHAGDPEARQVIAWYGAVPLPEDKEPEDKEKEEDR</sequence>
<dbReference type="InterPro" id="IPR011991">
    <property type="entry name" value="ArsR-like_HTH"/>
</dbReference>
<evidence type="ECO:0000256" key="2">
    <source>
        <dbReference type="ARBA" id="ARBA00023125"/>
    </source>
</evidence>
<dbReference type="PANTHER" id="PTHR33154:SF15">
    <property type="entry name" value="REGULATORY PROTEIN ARSR"/>
    <property type="match status" value="1"/>
</dbReference>
<keyword evidence="3" id="KW-0804">Transcription</keyword>
<dbReference type="SMART" id="SM00418">
    <property type="entry name" value="HTH_ARSR"/>
    <property type="match status" value="1"/>
</dbReference>
<keyword evidence="2" id="KW-0238">DNA-binding</keyword>
<dbReference type="Gene3D" id="1.10.10.10">
    <property type="entry name" value="Winged helix-like DNA-binding domain superfamily/Winged helix DNA-binding domain"/>
    <property type="match status" value="1"/>
</dbReference>
<dbReference type="GO" id="GO:0003700">
    <property type="term" value="F:DNA-binding transcription factor activity"/>
    <property type="evidence" value="ECO:0007669"/>
    <property type="project" value="InterPro"/>
</dbReference>
<evidence type="ECO:0000256" key="3">
    <source>
        <dbReference type="ARBA" id="ARBA00023163"/>
    </source>
</evidence>
<reference evidence="4 5" key="1">
    <citation type="submission" date="2019-10" db="EMBL/GenBank/DDBJ databases">
        <title>Nonomuraea sp. nov., isolated from Phyllanthus amarus.</title>
        <authorList>
            <person name="Klykleung N."/>
            <person name="Tanasupawat S."/>
        </authorList>
    </citation>
    <scope>NUCLEOTIDE SEQUENCE [LARGE SCALE GENOMIC DNA]</scope>
    <source>
        <strain evidence="4 5">PA1-10</strain>
    </source>
</reference>
<protein>
    <submittedName>
        <fullName evidence="4">Helix-turn-helix domain-containing protein</fullName>
    </submittedName>
</protein>
<keyword evidence="1" id="KW-0805">Transcription regulation</keyword>
<dbReference type="AlphaFoldDB" id="A0A5C4WFX9"/>
<dbReference type="CDD" id="cd00090">
    <property type="entry name" value="HTH_ARSR"/>
    <property type="match status" value="1"/>
</dbReference>
<comment type="caution">
    <text evidence="4">The sequence shown here is derived from an EMBL/GenBank/DDBJ whole genome shotgun (WGS) entry which is preliminary data.</text>
</comment>
<dbReference type="InterPro" id="IPR051081">
    <property type="entry name" value="HTH_MetalResp_TranReg"/>
</dbReference>
<proteinExistence type="predicted"/>
<dbReference type="PANTHER" id="PTHR33154">
    <property type="entry name" value="TRANSCRIPTIONAL REGULATOR, ARSR FAMILY"/>
    <property type="match status" value="1"/>
</dbReference>
<name>A0A5C4WFX9_9ACTN</name>
<dbReference type="SUPFAM" id="SSF46785">
    <property type="entry name" value="Winged helix' DNA-binding domain"/>
    <property type="match status" value="1"/>
</dbReference>
<dbReference type="OrthoDB" id="7945987at2"/>
<evidence type="ECO:0000313" key="5">
    <source>
        <dbReference type="Proteomes" id="UP000312512"/>
    </source>
</evidence>
<accession>A0A5C4WFX9</accession>
<dbReference type="Pfam" id="PF12840">
    <property type="entry name" value="HTH_20"/>
    <property type="match status" value="1"/>
</dbReference>
<evidence type="ECO:0000313" key="4">
    <source>
        <dbReference type="EMBL" id="KAB8193794.1"/>
    </source>
</evidence>
<gene>
    <name evidence="4" type="ORF">FH608_021610</name>
</gene>
<dbReference type="InterPro" id="IPR001845">
    <property type="entry name" value="HTH_ArsR_DNA-bd_dom"/>
</dbReference>